<evidence type="ECO:0000313" key="1">
    <source>
        <dbReference type="EMBL" id="AGB39698.1"/>
    </source>
</evidence>
<reference evidence="1 2" key="1">
    <citation type="submission" date="2012-11" db="EMBL/GenBank/DDBJ databases">
        <title>FINISHED of Natronococcus occultus SP4, DSM 3396.</title>
        <authorList>
            <consortium name="DOE Joint Genome Institute"/>
            <person name="Eisen J."/>
            <person name="Huntemann M."/>
            <person name="Wei C.-L."/>
            <person name="Han J."/>
            <person name="Detter J.C."/>
            <person name="Han C."/>
            <person name="Tapia R."/>
            <person name="Chen A."/>
            <person name="Kyrpides N."/>
            <person name="Mavromatis K."/>
            <person name="Markowitz V."/>
            <person name="Szeto E."/>
            <person name="Ivanova N."/>
            <person name="Mikhailova N."/>
            <person name="Ovchinnikova G."/>
            <person name="Pagani I."/>
            <person name="Pati A."/>
            <person name="Goodwin L."/>
            <person name="Nordberg H.P."/>
            <person name="Cantor M.N."/>
            <person name="Hua S.X."/>
            <person name="Woyke T."/>
            <person name="Eisen J."/>
            <person name="Klenk H.-P."/>
            <person name="Klenk H.-P."/>
        </authorList>
    </citation>
    <scope>NUCLEOTIDE SEQUENCE [LARGE SCALE GENOMIC DNA]</scope>
    <source>
        <strain evidence="1 2">SP4</strain>
    </source>
</reference>
<dbReference type="KEGG" id="nou:Natoc_4000"/>
<dbReference type="EMBL" id="CP003929">
    <property type="protein sequence ID" value="AGB39698.1"/>
    <property type="molecule type" value="Genomic_DNA"/>
</dbReference>
<name>L0K6D4_9EURY</name>
<dbReference type="STRING" id="694430.Natoc_4000"/>
<accession>L0K6D4</accession>
<protein>
    <submittedName>
        <fullName evidence="1">Uncharacterized protein</fullName>
    </submittedName>
</protein>
<organism evidence="1 2">
    <name type="scientific">Natronococcus occultus SP4</name>
    <dbReference type="NCBI Taxonomy" id="694430"/>
    <lineage>
        <taxon>Archaea</taxon>
        <taxon>Methanobacteriati</taxon>
        <taxon>Methanobacteriota</taxon>
        <taxon>Stenosarchaea group</taxon>
        <taxon>Halobacteria</taxon>
        <taxon>Halobacteriales</taxon>
        <taxon>Natrialbaceae</taxon>
        <taxon>Natronococcus</taxon>
    </lineage>
</organism>
<dbReference type="HOGENOM" id="CLU_3379965_0_0_2"/>
<dbReference type="AlphaFoldDB" id="L0K6D4"/>
<proteinExistence type="predicted"/>
<sequence length="33" mass="3982">MTYRAVDAANEYDLRSVRSEREDDETTAFDRWL</sequence>
<keyword evidence="2" id="KW-1185">Reference proteome</keyword>
<evidence type="ECO:0000313" key="2">
    <source>
        <dbReference type="Proteomes" id="UP000010878"/>
    </source>
</evidence>
<gene>
    <name evidence="1" type="ORF">Natoc_4000</name>
</gene>
<dbReference type="Proteomes" id="UP000010878">
    <property type="component" value="Chromosome"/>
</dbReference>